<dbReference type="Proteomes" id="UP001345963">
    <property type="component" value="Unassembled WGS sequence"/>
</dbReference>
<comment type="caution">
    <text evidence="1">The sequence shown here is derived from an EMBL/GenBank/DDBJ whole genome shotgun (WGS) entry which is preliminary data.</text>
</comment>
<evidence type="ECO:0000313" key="1">
    <source>
        <dbReference type="EMBL" id="MED6247243.1"/>
    </source>
</evidence>
<dbReference type="EMBL" id="JAHUTI010049204">
    <property type="protein sequence ID" value="MED6247243.1"/>
    <property type="molecule type" value="Genomic_DNA"/>
</dbReference>
<reference evidence="1 2" key="1">
    <citation type="submission" date="2021-07" db="EMBL/GenBank/DDBJ databases">
        <authorList>
            <person name="Palmer J.M."/>
        </authorList>
    </citation>
    <scope>NUCLEOTIDE SEQUENCE [LARGE SCALE GENOMIC DNA]</scope>
    <source>
        <strain evidence="1 2">AT_MEX2019</strain>
        <tissue evidence="1">Muscle</tissue>
    </source>
</reference>
<evidence type="ECO:0000313" key="2">
    <source>
        <dbReference type="Proteomes" id="UP001345963"/>
    </source>
</evidence>
<protein>
    <submittedName>
        <fullName evidence="1">Uncharacterized protein</fullName>
    </submittedName>
</protein>
<gene>
    <name evidence="1" type="ORF">ATANTOWER_014728</name>
</gene>
<sequence length="69" mass="7181">MEERNKDEHLHGLRFISSSPSTGLLLYLPGGGSVGAAAGRVVGVGPARAVDSRAVQTDDHALSQRLIVS</sequence>
<proteinExistence type="predicted"/>
<organism evidence="1 2">
    <name type="scientific">Ataeniobius toweri</name>
    <dbReference type="NCBI Taxonomy" id="208326"/>
    <lineage>
        <taxon>Eukaryota</taxon>
        <taxon>Metazoa</taxon>
        <taxon>Chordata</taxon>
        <taxon>Craniata</taxon>
        <taxon>Vertebrata</taxon>
        <taxon>Euteleostomi</taxon>
        <taxon>Actinopterygii</taxon>
        <taxon>Neopterygii</taxon>
        <taxon>Teleostei</taxon>
        <taxon>Neoteleostei</taxon>
        <taxon>Acanthomorphata</taxon>
        <taxon>Ovalentaria</taxon>
        <taxon>Atherinomorphae</taxon>
        <taxon>Cyprinodontiformes</taxon>
        <taxon>Goodeidae</taxon>
        <taxon>Ataeniobius</taxon>
    </lineage>
</organism>
<keyword evidence="2" id="KW-1185">Reference proteome</keyword>
<name>A0ABU7BC64_9TELE</name>
<accession>A0ABU7BC64</accession>